<evidence type="ECO:0000313" key="3">
    <source>
        <dbReference type="Proteomes" id="UP000031737"/>
    </source>
</evidence>
<keyword evidence="3" id="KW-1185">Reference proteome</keyword>
<accession>A0A061IRR8</accession>
<feature type="region of interest" description="Disordered" evidence="1">
    <location>
        <begin position="22"/>
        <end position="45"/>
    </location>
</feature>
<dbReference type="Proteomes" id="UP000031737">
    <property type="component" value="Unassembled WGS sequence"/>
</dbReference>
<dbReference type="VEuPathDB" id="TriTrypDB:TRSC58_07228"/>
<gene>
    <name evidence="2" type="ORF">TRSC58_07228</name>
</gene>
<comment type="caution">
    <text evidence="2">The sequence shown here is derived from an EMBL/GenBank/DDBJ whole genome shotgun (WGS) entry which is preliminary data.</text>
</comment>
<protein>
    <submittedName>
        <fullName evidence="2">Uncharacterized protein</fullName>
    </submittedName>
</protein>
<dbReference type="AlphaFoldDB" id="A0A061IRR8"/>
<sequence length="76" mass="9038">MLLQRPRHQGSRRLQQQWQEVNNYGDASGRGRENPKRWATPPKKKKKTTIINIDAFAVEYRPLLYCVQRTREEKTA</sequence>
<organism evidence="2 3">
    <name type="scientific">Trypanosoma rangeli SC58</name>
    <dbReference type="NCBI Taxonomy" id="429131"/>
    <lineage>
        <taxon>Eukaryota</taxon>
        <taxon>Discoba</taxon>
        <taxon>Euglenozoa</taxon>
        <taxon>Kinetoplastea</taxon>
        <taxon>Metakinetoplastina</taxon>
        <taxon>Trypanosomatida</taxon>
        <taxon>Trypanosomatidae</taxon>
        <taxon>Trypanosoma</taxon>
        <taxon>Herpetosoma</taxon>
    </lineage>
</organism>
<evidence type="ECO:0000256" key="1">
    <source>
        <dbReference type="SAM" id="MobiDB-lite"/>
    </source>
</evidence>
<name>A0A061IRR8_TRYRA</name>
<dbReference type="EMBL" id="AUPL01007248">
    <property type="protein sequence ID" value="ESL05148.1"/>
    <property type="molecule type" value="Genomic_DNA"/>
</dbReference>
<reference evidence="2 3" key="1">
    <citation type="submission" date="2013-07" db="EMBL/GenBank/DDBJ databases">
        <authorList>
            <person name="Stoco P.H."/>
            <person name="Wagner G."/>
            <person name="Gerber A."/>
            <person name="Zaha A."/>
            <person name="Thompson C."/>
            <person name="Bartholomeu D.C."/>
            <person name="Luckemeyer D.D."/>
            <person name="Bahia D."/>
            <person name="Loreto E."/>
            <person name="Prestes E.B."/>
            <person name="Lima F.M."/>
            <person name="Rodrigues-Luiz G."/>
            <person name="Vallejo G.A."/>
            <person name="Filho J.F."/>
            <person name="Monteiro K.M."/>
            <person name="Tyler K.M."/>
            <person name="de Almeida L.G."/>
            <person name="Ortiz M.F."/>
            <person name="Siervo M.A."/>
            <person name="de Moraes M.H."/>
            <person name="Cunha O.L."/>
            <person name="Mendonca-Neto R."/>
            <person name="Silva R."/>
            <person name="Teixeira S.M."/>
            <person name="Murta S.M."/>
            <person name="Sincero T.C."/>
            <person name="Mendes T.A."/>
            <person name="Urmenyi T.P."/>
            <person name="Silva V.G."/>
            <person name="da Rocha W.D."/>
            <person name="Andersson B."/>
            <person name="Romanha A.J."/>
            <person name="Steindel M."/>
            <person name="de Vasconcelos A.T."/>
            <person name="Grisard E.C."/>
        </authorList>
    </citation>
    <scope>NUCLEOTIDE SEQUENCE [LARGE SCALE GENOMIC DNA]</scope>
    <source>
        <strain evidence="2 3">SC58</strain>
    </source>
</reference>
<proteinExistence type="predicted"/>
<evidence type="ECO:0000313" key="2">
    <source>
        <dbReference type="EMBL" id="ESL05148.1"/>
    </source>
</evidence>